<name>A0A4Q1K0S2_9FLAO</name>
<dbReference type="RefSeq" id="WP_129436590.1">
    <property type="nucleotide sequence ID" value="NZ_SBKO01000006.1"/>
</dbReference>
<dbReference type="AlphaFoldDB" id="A0A4Q1K0S2"/>
<organism evidence="1 2">
    <name type="scientific">Flavobacterium amnicola</name>
    <dbReference type="NCBI Taxonomy" id="2506422"/>
    <lineage>
        <taxon>Bacteria</taxon>
        <taxon>Pseudomonadati</taxon>
        <taxon>Bacteroidota</taxon>
        <taxon>Flavobacteriia</taxon>
        <taxon>Flavobacteriales</taxon>
        <taxon>Flavobacteriaceae</taxon>
        <taxon>Flavobacterium</taxon>
    </lineage>
</organism>
<reference evidence="2" key="1">
    <citation type="submission" date="2019-01" db="EMBL/GenBank/DDBJ databases">
        <title>Cytophagaceae bacterium strain CAR-16.</title>
        <authorList>
            <person name="Chen W.-M."/>
        </authorList>
    </citation>
    <scope>NUCLEOTIDE SEQUENCE [LARGE SCALE GENOMIC DNA]</scope>
    <source>
        <strain evidence="2">LLJ-11</strain>
    </source>
</reference>
<gene>
    <name evidence="1" type="ORF">EQG63_11870</name>
</gene>
<accession>A0A4Q1K0S2</accession>
<dbReference type="Proteomes" id="UP000290283">
    <property type="component" value="Unassembled WGS sequence"/>
</dbReference>
<proteinExistence type="predicted"/>
<keyword evidence="2" id="KW-1185">Reference proteome</keyword>
<evidence type="ECO:0000313" key="1">
    <source>
        <dbReference type="EMBL" id="RXR16312.1"/>
    </source>
</evidence>
<sequence>MDISELCKNCPLTDIIKDGIESQIIYQAKQQKEILTIEQFREYINSEIKNAQTSMQKTFLTEQQNREYLKDKYRINRIKNYIWNKERIKALNSVSNSHNLEERTIKIISNLNEYNLLSFLAEKGYDGDKIYQLINNHSGKDLMPYTIALLHELKFLEYFFKKFCETKTKGINVLAKIFDVSARRIKGNINVLNPRSTEDSLQYTSHFHEENIKNELKRL</sequence>
<protein>
    <submittedName>
        <fullName evidence="1">Uncharacterized protein</fullName>
    </submittedName>
</protein>
<evidence type="ECO:0000313" key="2">
    <source>
        <dbReference type="Proteomes" id="UP000290283"/>
    </source>
</evidence>
<dbReference type="OrthoDB" id="970938at2"/>
<dbReference type="EMBL" id="SBKO01000006">
    <property type="protein sequence ID" value="RXR16312.1"/>
    <property type="molecule type" value="Genomic_DNA"/>
</dbReference>
<comment type="caution">
    <text evidence="1">The sequence shown here is derived from an EMBL/GenBank/DDBJ whole genome shotgun (WGS) entry which is preliminary data.</text>
</comment>